<proteinExistence type="predicted"/>
<protein>
    <submittedName>
        <fullName evidence="2">Uncharacterized protein</fullName>
    </submittedName>
</protein>
<reference evidence="2" key="1">
    <citation type="submission" date="2021-10" db="EMBL/GenBank/DDBJ databases">
        <title>Collection of gut derived symbiotic bacterial strains cultured from healthy donors.</title>
        <authorList>
            <person name="Lin H."/>
            <person name="Littmann E."/>
            <person name="Kohout C."/>
            <person name="Pamer E.G."/>
        </authorList>
    </citation>
    <scope>NUCLEOTIDE SEQUENCE</scope>
    <source>
        <strain evidence="2">DFI.1.167</strain>
    </source>
</reference>
<gene>
    <name evidence="2" type="ORF">LI282_20410</name>
</gene>
<name>A0AAP2SKZ1_PHOVU</name>
<evidence type="ECO:0000313" key="2">
    <source>
        <dbReference type="EMBL" id="MCB7283383.1"/>
    </source>
</evidence>
<evidence type="ECO:0000256" key="1">
    <source>
        <dbReference type="SAM" id="Coils"/>
    </source>
</evidence>
<comment type="caution">
    <text evidence="2">The sequence shown here is derived from an EMBL/GenBank/DDBJ whole genome shotgun (WGS) entry which is preliminary data.</text>
</comment>
<dbReference type="RefSeq" id="WP_227195510.1">
    <property type="nucleotide sequence ID" value="NZ_CAXSOO010000061.1"/>
</dbReference>
<feature type="coiled-coil region" evidence="1">
    <location>
        <begin position="28"/>
        <end position="74"/>
    </location>
</feature>
<dbReference type="EMBL" id="JAJCQG010000104">
    <property type="protein sequence ID" value="MCB7283383.1"/>
    <property type="molecule type" value="Genomic_DNA"/>
</dbReference>
<organism evidence="2 3">
    <name type="scientific">Phocaeicola vulgatus</name>
    <name type="common">Bacteroides vulgatus</name>
    <dbReference type="NCBI Taxonomy" id="821"/>
    <lineage>
        <taxon>Bacteria</taxon>
        <taxon>Pseudomonadati</taxon>
        <taxon>Bacteroidota</taxon>
        <taxon>Bacteroidia</taxon>
        <taxon>Bacteroidales</taxon>
        <taxon>Bacteroidaceae</taxon>
        <taxon>Phocaeicola</taxon>
    </lineage>
</organism>
<sequence length="118" mass="14381">MKHDVYSRSEEYVSFEIDKYQAWAEDQVYSLENEVIALRKEDEALKRQIRKERNAKLKFELQENEAKIAKQLRQKQRQLFDMEDECADKVDAMTVKLRVAMTNHYDTSTFMRFRWHIK</sequence>
<dbReference type="AlphaFoldDB" id="A0AAP2SKZ1"/>
<dbReference type="Proteomes" id="UP001199363">
    <property type="component" value="Unassembled WGS sequence"/>
</dbReference>
<accession>A0AAP2SKZ1</accession>
<keyword evidence="1" id="KW-0175">Coiled coil</keyword>
<evidence type="ECO:0000313" key="3">
    <source>
        <dbReference type="Proteomes" id="UP001199363"/>
    </source>
</evidence>